<evidence type="ECO:0000259" key="1">
    <source>
        <dbReference type="Pfam" id="PF13304"/>
    </source>
</evidence>
<dbReference type="OrthoDB" id="5468457at2"/>
<keyword evidence="3" id="KW-1185">Reference proteome</keyword>
<dbReference type="GO" id="GO:0016887">
    <property type="term" value="F:ATP hydrolysis activity"/>
    <property type="evidence" value="ECO:0007669"/>
    <property type="project" value="InterPro"/>
</dbReference>
<comment type="caution">
    <text evidence="2">The sequence shown here is derived from an EMBL/GenBank/DDBJ whole genome shotgun (WGS) entry which is preliminary data.</text>
</comment>
<dbReference type="EMBL" id="OCSU01000004">
    <property type="protein sequence ID" value="SOE91303.1"/>
    <property type="molecule type" value="Genomic_DNA"/>
</dbReference>
<dbReference type="SUPFAM" id="SSF52540">
    <property type="entry name" value="P-loop containing nucleoside triphosphate hydrolases"/>
    <property type="match status" value="1"/>
</dbReference>
<dbReference type="PANTHER" id="PTHR43581:SF2">
    <property type="entry name" value="EXCINUCLEASE ATPASE SUBUNIT"/>
    <property type="match status" value="1"/>
</dbReference>
<dbReference type="Proteomes" id="UP000219522">
    <property type="component" value="Unassembled WGS sequence"/>
</dbReference>
<dbReference type="Gene3D" id="3.40.50.300">
    <property type="entry name" value="P-loop containing nucleotide triphosphate hydrolases"/>
    <property type="match status" value="1"/>
</dbReference>
<dbReference type="InterPro" id="IPR051396">
    <property type="entry name" value="Bact_Antivir_Def_Nuclease"/>
</dbReference>
<accession>A0A7Z7IF32</accession>
<dbReference type="InterPro" id="IPR027417">
    <property type="entry name" value="P-loop_NTPase"/>
</dbReference>
<dbReference type="PANTHER" id="PTHR43581">
    <property type="entry name" value="ATP/GTP PHOSPHATASE"/>
    <property type="match status" value="1"/>
</dbReference>
<proteinExistence type="predicted"/>
<dbReference type="Pfam" id="PF13304">
    <property type="entry name" value="AAA_21"/>
    <property type="match status" value="1"/>
</dbReference>
<feature type="domain" description="ATPase AAA-type core" evidence="1">
    <location>
        <begin position="283"/>
        <end position="357"/>
    </location>
</feature>
<keyword evidence="2" id="KW-0067">ATP-binding</keyword>
<reference evidence="2 3" key="1">
    <citation type="submission" date="2017-09" db="EMBL/GenBank/DDBJ databases">
        <authorList>
            <person name="Varghese N."/>
            <person name="Submissions S."/>
        </authorList>
    </citation>
    <scope>NUCLEOTIDE SEQUENCE [LARGE SCALE GENOMIC DNA]</scope>
    <source>
        <strain evidence="2 3">OK806</strain>
    </source>
</reference>
<name>A0A7Z7IF32_9BURK</name>
<gene>
    <name evidence="2" type="ORF">SAMN05446927_8214</name>
</gene>
<evidence type="ECO:0000313" key="3">
    <source>
        <dbReference type="Proteomes" id="UP000219522"/>
    </source>
</evidence>
<sequence>MLTAFDFENRNFRLTTGDVVGDENKYTVIVGKNGTGKSRILKAIVEHFVDPDTLERRRSDELRLRTSPYLRLAYDYQPSNVIAISTSPFDRFPLPESRRLLIEHLGSGDAVYPSYEYLGLRGLFSRNLGLSFMSRTITSLIKSVYENSQHAKQICQVLNYLRYDGSIEARFQLDPSISTLRRILTEEDPIPALHDYLASRREVFRLNPLRNRDRTADVDDLIYALRRFVNALGRPRIDIKIDRFGAHSLNQVDLQIDNDFVLLLELGLLRLRGVSLRKLDTPDRIHLNEASSGEQSVVLGFLGIAGHIQDGSLICIDEPEICLHPEWQERYIQLLISTFRRFKRCHFVIATHSPQIVARLEEDNCFVLNIETAHIADAKVLIKRSSDFQLATTFGAPGYKNEYLSRELITLITHFSKVGELDDEQAGLARTLLKLRSVLDDADPVASLMKMLDEILVEQTK</sequence>
<dbReference type="InterPro" id="IPR003959">
    <property type="entry name" value="ATPase_AAA_core"/>
</dbReference>
<keyword evidence="2" id="KW-0547">Nucleotide-binding</keyword>
<protein>
    <submittedName>
        <fullName evidence="2">Predicted ATP-binding protein involved in virulence</fullName>
    </submittedName>
</protein>
<evidence type="ECO:0000313" key="2">
    <source>
        <dbReference type="EMBL" id="SOE91303.1"/>
    </source>
</evidence>
<dbReference type="GO" id="GO:0005524">
    <property type="term" value="F:ATP binding"/>
    <property type="evidence" value="ECO:0007669"/>
    <property type="project" value="UniProtKB-KW"/>
</dbReference>
<dbReference type="RefSeq" id="WP_159938959.1">
    <property type="nucleotide sequence ID" value="NZ_FCOG02000083.1"/>
</dbReference>
<dbReference type="AlphaFoldDB" id="A0A7Z7IF32"/>
<organism evidence="2 3">
    <name type="scientific">Caballeronia arationis</name>
    <dbReference type="NCBI Taxonomy" id="1777142"/>
    <lineage>
        <taxon>Bacteria</taxon>
        <taxon>Pseudomonadati</taxon>
        <taxon>Pseudomonadota</taxon>
        <taxon>Betaproteobacteria</taxon>
        <taxon>Burkholderiales</taxon>
        <taxon>Burkholderiaceae</taxon>
        <taxon>Caballeronia</taxon>
    </lineage>
</organism>